<dbReference type="SUPFAM" id="SSF55781">
    <property type="entry name" value="GAF domain-like"/>
    <property type="match status" value="1"/>
</dbReference>
<dbReference type="EMBL" id="BOQN01000010">
    <property type="protein sequence ID" value="GIM89021.1"/>
    <property type="molecule type" value="Genomic_DNA"/>
</dbReference>
<accession>A0A919T7J5</accession>
<organism evidence="2 3">
    <name type="scientific">Paractinoplanes toevensis</name>
    <dbReference type="NCBI Taxonomy" id="571911"/>
    <lineage>
        <taxon>Bacteria</taxon>
        <taxon>Bacillati</taxon>
        <taxon>Actinomycetota</taxon>
        <taxon>Actinomycetes</taxon>
        <taxon>Micromonosporales</taxon>
        <taxon>Micromonosporaceae</taxon>
        <taxon>Paractinoplanes</taxon>
    </lineage>
</organism>
<protein>
    <recommendedName>
        <fullName evidence="1">GAF domain-containing protein</fullName>
    </recommendedName>
</protein>
<dbReference type="PANTHER" id="PTHR43102:SF2">
    <property type="entry name" value="GAF DOMAIN-CONTAINING PROTEIN"/>
    <property type="match status" value="1"/>
</dbReference>
<sequence>MNDFQRLAALAEIDIDNPELRGKLDALAERAASRLGRPVGLISMVLDSSQFFAGSHGLEGWLAELGGTPIEWSFCVNAVRSGQPYVVPDARADPLQSSNPLVCADGVRSYAGVPIVLDGEVLGAHCVLGYAPGDFSPADLEELRRGAEEIVALLAEYRLPVIAP</sequence>
<evidence type="ECO:0000259" key="1">
    <source>
        <dbReference type="SMART" id="SM00065"/>
    </source>
</evidence>
<dbReference type="InterPro" id="IPR003018">
    <property type="entry name" value="GAF"/>
</dbReference>
<feature type="domain" description="GAF" evidence="1">
    <location>
        <begin position="19"/>
        <end position="164"/>
    </location>
</feature>
<dbReference type="SMART" id="SM00065">
    <property type="entry name" value="GAF"/>
    <property type="match status" value="1"/>
</dbReference>
<dbReference type="Gene3D" id="3.30.450.40">
    <property type="match status" value="1"/>
</dbReference>
<name>A0A919T7J5_9ACTN</name>
<gene>
    <name evidence="2" type="ORF">Ato02nite_008140</name>
</gene>
<evidence type="ECO:0000313" key="2">
    <source>
        <dbReference type="EMBL" id="GIM89021.1"/>
    </source>
</evidence>
<dbReference type="Proteomes" id="UP000677082">
    <property type="component" value="Unassembled WGS sequence"/>
</dbReference>
<reference evidence="2 3" key="1">
    <citation type="submission" date="2021-03" db="EMBL/GenBank/DDBJ databases">
        <title>Whole genome shotgun sequence of Actinoplanes toevensis NBRC 105298.</title>
        <authorList>
            <person name="Komaki H."/>
            <person name="Tamura T."/>
        </authorList>
    </citation>
    <scope>NUCLEOTIDE SEQUENCE [LARGE SCALE GENOMIC DNA]</scope>
    <source>
        <strain evidence="2 3">NBRC 105298</strain>
    </source>
</reference>
<evidence type="ECO:0000313" key="3">
    <source>
        <dbReference type="Proteomes" id="UP000677082"/>
    </source>
</evidence>
<comment type="caution">
    <text evidence="2">The sequence shown here is derived from an EMBL/GenBank/DDBJ whole genome shotgun (WGS) entry which is preliminary data.</text>
</comment>
<dbReference type="InterPro" id="IPR029016">
    <property type="entry name" value="GAF-like_dom_sf"/>
</dbReference>
<keyword evidence="3" id="KW-1185">Reference proteome</keyword>
<dbReference type="Pfam" id="PF01590">
    <property type="entry name" value="GAF"/>
    <property type="match status" value="1"/>
</dbReference>
<proteinExistence type="predicted"/>
<dbReference type="AlphaFoldDB" id="A0A919T7J5"/>
<dbReference type="PANTHER" id="PTHR43102">
    <property type="entry name" value="SLR1143 PROTEIN"/>
    <property type="match status" value="1"/>
</dbReference>
<dbReference type="RefSeq" id="WP_213004987.1">
    <property type="nucleotide sequence ID" value="NZ_BOQN01000010.1"/>
</dbReference>